<accession>A0A9D1IWS8</accession>
<dbReference type="AlphaFoldDB" id="A0A9D1IWS8"/>
<evidence type="ECO:0000313" key="3">
    <source>
        <dbReference type="EMBL" id="HIU43469.1"/>
    </source>
</evidence>
<protein>
    <submittedName>
        <fullName evidence="3">Sporulation protein</fullName>
    </submittedName>
</protein>
<reference evidence="3" key="1">
    <citation type="submission" date="2020-10" db="EMBL/GenBank/DDBJ databases">
        <authorList>
            <person name="Gilroy R."/>
        </authorList>
    </citation>
    <scope>NUCLEOTIDE SEQUENCE</scope>
    <source>
        <strain evidence="3">CHK191-8634</strain>
    </source>
</reference>
<dbReference type="InterPro" id="IPR011642">
    <property type="entry name" value="Gate_dom"/>
</dbReference>
<organism evidence="3 4">
    <name type="scientific">Candidatus Ventrousia excrementavium</name>
    <dbReference type="NCBI Taxonomy" id="2840961"/>
    <lineage>
        <taxon>Bacteria</taxon>
        <taxon>Bacillati</taxon>
        <taxon>Bacillota</taxon>
        <taxon>Clostridia</taxon>
        <taxon>Eubacteriales</taxon>
        <taxon>Clostridiaceae</taxon>
        <taxon>Clostridiaceae incertae sedis</taxon>
        <taxon>Candidatus Ventrousia</taxon>
    </lineage>
</organism>
<dbReference type="Proteomes" id="UP000824073">
    <property type="component" value="Unassembled WGS sequence"/>
</dbReference>
<gene>
    <name evidence="3" type="ORF">IAB67_04145</name>
</gene>
<keyword evidence="1" id="KW-1133">Transmembrane helix</keyword>
<keyword evidence="1" id="KW-0812">Transmembrane</keyword>
<feature type="transmembrane region" description="Helical" evidence="1">
    <location>
        <begin position="81"/>
        <end position="102"/>
    </location>
</feature>
<proteinExistence type="predicted"/>
<reference evidence="3" key="2">
    <citation type="journal article" date="2021" name="PeerJ">
        <title>Extensive microbial diversity within the chicken gut microbiome revealed by metagenomics and culture.</title>
        <authorList>
            <person name="Gilroy R."/>
            <person name="Ravi A."/>
            <person name="Getino M."/>
            <person name="Pursley I."/>
            <person name="Horton D.L."/>
            <person name="Alikhan N.F."/>
            <person name="Baker D."/>
            <person name="Gharbi K."/>
            <person name="Hall N."/>
            <person name="Watson M."/>
            <person name="Adriaenssens E.M."/>
            <person name="Foster-Nyarko E."/>
            <person name="Jarju S."/>
            <person name="Secka A."/>
            <person name="Antonio M."/>
            <person name="Oren A."/>
            <person name="Chaudhuri R.R."/>
            <person name="La Ragione R."/>
            <person name="Hildebrand F."/>
            <person name="Pallen M.J."/>
        </authorList>
    </citation>
    <scope>NUCLEOTIDE SEQUENCE</scope>
    <source>
        <strain evidence="3">CHK191-8634</strain>
    </source>
</reference>
<feature type="transmembrane region" description="Helical" evidence="1">
    <location>
        <begin position="50"/>
        <end position="69"/>
    </location>
</feature>
<evidence type="ECO:0000259" key="2">
    <source>
        <dbReference type="Pfam" id="PF07670"/>
    </source>
</evidence>
<feature type="domain" description="Nucleoside transporter/FeoB GTPase Gate" evidence="2">
    <location>
        <begin position="46"/>
        <end position="146"/>
    </location>
</feature>
<keyword evidence="1" id="KW-0472">Membrane</keyword>
<feature type="transmembrane region" description="Helical" evidence="1">
    <location>
        <begin position="281"/>
        <end position="303"/>
    </location>
</feature>
<feature type="transmembrane region" description="Helical" evidence="1">
    <location>
        <begin position="152"/>
        <end position="171"/>
    </location>
</feature>
<feature type="transmembrane region" description="Helical" evidence="1">
    <location>
        <begin position="209"/>
        <end position="236"/>
    </location>
</feature>
<dbReference type="EMBL" id="DVMR01000035">
    <property type="protein sequence ID" value="HIU43469.1"/>
    <property type="molecule type" value="Genomic_DNA"/>
</dbReference>
<name>A0A9D1IWS8_9CLOT</name>
<evidence type="ECO:0000313" key="4">
    <source>
        <dbReference type="Proteomes" id="UP000824073"/>
    </source>
</evidence>
<feature type="transmembrane region" description="Helical" evidence="1">
    <location>
        <begin position="359"/>
        <end position="380"/>
    </location>
</feature>
<comment type="caution">
    <text evidence="3">The sequence shown here is derived from an EMBL/GenBank/DDBJ whole genome shotgun (WGS) entry which is preliminary data.</text>
</comment>
<feature type="transmembrane region" description="Helical" evidence="1">
    <location>
        <begin position="12"/>
        <end position="30"/>
    </location>
</feature>
<evidence type="ECO:0000256" key="1">
    <source>
        <dbReference type="SAM" id="Phobius"/>
    </source>
</evidence>
<dbReference type="Pfam" id="PF07670">
    <property type="entry name" value="Gate"/>
    <property type="match status" value="1"/>
</dbReference>
<feature type="transmembrane region" description="Helical" evidence="1">
    <location>
        <begin position="315"/>
        <end position="339"/>
    </location>
</feature>
<sequence>MNSILRKRIIETQIYLGIGIFALGLVLFTRETSQAAADGVALCAQVLIPSLFPFFVVSSLCVQTGLAALAGRAFEKPMRFLFGVPGVCAPAFVLGLVGGYPVGARTAISLYEQGACTKAEAERLLAFCNNSGPAFILGAVGASMLGGTGAGALLYATHVLASVTVGVLFSLRARRQSTTQRPVQGRIDVVCAPLGRAFTSAVTSSFSSILNVCAFVIFFAVVIRLLGLLGVIPALARGLSTLLAPLGLDADLTGQVLGGLLEVTSGVKGLLPLDAGMGTKLTAAAFLLGWAGLSVHCQVLTLIGDSGLSPLPYLAGKALHGCLAGLLTWLAVRLLPLGVAASGTSAAPIPPLSELSPSFWASLGASAACWLTLAVLSLFFRLITRCKKSDSPV</sequence>